<dbReference type="GO" id="GO:0008483">
    <property type="term" value="F:transaminase activity"/>
    <property type="evidence" value="ECO:0007669"/>
    <property type="project" value="UniProtKB-KW"/>
</dbReference>
<organism evidence="8 9">
    <name type="scientific">Gulbenkiania indica</name>
    <dbReference type="NCBI Taxonomy" id="375574"/>
    <lineage>
        <taxon>Bacteria</taxon>
        <taxon>Pseudomonadati</taxon>
        <taxon>Pseudomonadota</taxon>
        <taxon>Betaproteobacteria</taxon>
        <taxon>Neisseriales</taxon>
        <taxon>Chromobacteriaceae</taxon>
        <taxon>Gulbenkiania</taxon>
    </lineage>
</organism>
<dbReference type="InterPro" id="IPR015422">
    <property type="entry name" value="PyrdxlP-dep_Trfase_small"/>
</dbReference>
<gene>
    <name evidence="8" type="ORF">Ga0061063_1971</name>
</gene>
<dbReference type="Gene3D" id="1.10.10.10">
    <property type="entry name" value="Winged helix-like DNA-binding domain superfamily/Winged helix DNA-binding domain"/>
    <property type="match status" value="1"/>
</dbReference>
<keyword evidence="8" id="KW-0032">Aminotransferase</keyword>
<keyword evidence="6" id="KW-0804">Transcription</keyword>
<keyword evidence="5 8" id="KW-0238">DNA-binding</keyword>
<dbReference type="InterPro" id="IPR004839">
    <property type="entry name" value="Aminotransferase_I/II_large"/>
</dbReference>
<dbReference type="Pfam" id="PF00155">
    <property type="entry name" value="Aminotran_1_2"/>
    <property type="match status" value="1"/>
</dbReference>
<dbReference type="GO" id="GO:0030170">
    <property type="term" value="F:pyridoxal phosphate binding"/>
    <property type="evidence" value="ECO:0007669"/>
    <property type="project" value="InterPro"/>
</dbReference>
<evidence type="ECO:0000256" key="1">
    <source>
        <dbReference type="ARBA" id="ARBA00005384"/>
    </source>
</evidence>
<dbReference type="SUPFAM" id="SSF53383">
    <property type="entry name" value="PLP-dependent transferases"/>
    <property type="match status" value="1"/>
</dbReference>
<dbReference type="Pfam" id="PF00392">
    <property type="entry name" value="GntR"/>
    <property type="match status" value="1"/>
</dbReference>
<dbReference type="PROSITE" id="PS50949">
    <property type="entry name" value="HTH_GNTR"/>
    <property type="match status" value="1"/>
</dbReference>
<name>A0A0K6GZR7_9NEIS</name>
<feature type="domain" description="HTH gntR-type" evidence="7">
    <location>
        <begin position="12"/>
        <end position="80"/>
    </location>
</feature>
<dbReference type="SUPFAM" id="SSF46785">
    <property type="entry name" value="Winged helix' DNA-binding domain"/>
    <property type="match status" value="1"/>
</dbReference>
<dbReference type="InterPro" id="IPR051446">
    <property type="entry name" value="HTH_trans_reg/aminotransferase"/>
</dbReference>
<evidence type="ECO:0000256" key="2">
    <source>
        <dbReference type="ARBA" id="ARBA00021531"/>
    </source>
</evidence>
<evidence type="ECO:0000313" key="8">
    <source>
        <dbReference type="EMBL" id="CUA84014.1"/>
    </source>
</evidence>
<dbReference type="SMART" id="SM00345">
    <property type="entry name" value="HTH_GNTR"/>
    <property type="match status" value="1"/>
</dbReference>
<dbReference type="Proteomes" id="UP000243535">
    <property type="component" value="Unassembled WGS sequence"/>
</dbReference>
<evidence type="ECO:0000259" key="7">
    <source>
        <dbReference type="PROSITE" id="PS50949"/>
    </source>
</evidence>
<dbReference type="PANTHER" id="PTHR46577:SF2">
    <property type="entry name" value="TRANSCRIPTIONAL REGULATORY PROTEIN"/>
    <property type="match status" value="1"/>
</dbReference>
<dbReference type="CDD" id="cd07377">
    <property type="entry name" value="WHTH_GntR"/>
    <property type="match status" value="1"/>
</dbReference>
<dbReference type="GO" id="GO:0003677">
    <property type="term" value="F:DNA binding"/>
    <property type="evidence" value="ECO:0007669"/>
    <property type="project" value="UniProtKB-KW"/>
</dbReference>
<evidence type="ECO:0000256" key="4">
    <source>
        <dbReference type="ARBA" id="ARBA00023015"/>
    </source>
</evidence>
<proteinExistence type="inferred from homology"/>
<accession>A0A0K6GZR7</accession>
<dbReference type="RefSeq" id="WP_072242862.1">
    <property type="nucleotide sequence ID" value="NZ_CYHA01000003.1"/>
</dbReference>
<evidence type="ECO:0000313" key="9">
    <source>
        <dbReference type="Proteomes" id="UP000243535"/>
    </source>
</evidence>
<comment type="similarity">
    <text evidence="1">In the C-terminal section; belongs to the class-I pyridoxal-phosphate-dependent aminotransferase family.</text>
</comment>
<keyword evidence="8" id="KW-0808">Transferase</keyword>
<dbReference type="OrthoDB" id="9804020at2"/>
<dbReference type="InterPro" id="IPR036388">
    <property type="entry name" value="WH-like_DNA-bd_sf"/>
</dbReference>
<dbReference type="Gene3D" id="3.40.640.10">
    <property type="entry name" value="Type I PLP-dependent aspartate aminotransferase-like (Major domain)"/>
    <property type="match status" value="1"/>
</dbReference>
<dbReference type="InterPro" id="IPR000524">
    <property type="entry name" value="Tscrpt_reg_HTH_GntR"/>
</dbReference>
<dbReference type="EMBL" id="CYHA01000003">
    <property type="protein sequence ID" value="CUA84014.1"/>
    <property type="molecule type" value="Genomic_DNA"/>
</dbReference>
<dbReference type="GO" id="GO:0003700">
    <property type="term" value="F:DNA-binding transcription factor activity"/>
    <property type="evidence" value="ECO:0007669"/>
    <property type="project" value="InterPro"/>
</dbReference>
<dbReference type="AlphaFoldDB" id="A0A0K6GZR7"/>
<reference evidence="9" key="1">
    <citation type="submission" date="2015-08" db="EMBL/GenBank/DDBJ databases">
        <authorList>
            <person name="Varghese N."/>
        </authorList>
    </citation>
    <scope>NUCLEOTIDE SEQUENCE [LARGE SCALE GENOMIC DNA]</scope>
    <source>
        <strain evidence="9">DSM 17901</strain>
    </source>
</reference>
<keyword evidence="3" id="KW-0663">Pyridoxal phosphate</keyword>
<evidence type="ECO:0000256" key="5">
    <source>
        <dbReference type="ARBA" id="ARBA00023125"/>
    </source>
</evidence>
<evidence type="ECO:0000256" key="6">
    <source>
        <dbReference type="ARBA" id="ARBA00023163"/>
    </source>
</evidence>
<dbReference type="Gene3D" id="3.90.1150.10">
    <property type="entry name" value="Aspartate Aminotransferase, domain 1"/>
    <property type="match status" value="1"/>
</dbReference>
<protein>
    <recommendedName>
        <fullName evidence="2">Putative 8-amino-7-oxononanoate synthase</fullName>
    </recommendedName>
</protein>
<keyword evidence="9" id="KW-1185">Reference proteome</keyword>
<keyword evidence="4" id="KW-0805">Transcription regulation</keyword>
<dbReference type="CDD" id="cd00609">
    <property type="entry name" value="AAT_like"/>
    <property type="match status" value="1"/>
</dbReference>
<evidence type="ECO:0000256" key="3">
    <source>
        <dbReference type="ARBA" id="ARBA00022898"/>
    </source>
</evidence>
<dbReference type="STRING" id="375574.GCA_001418035_01762"/>
<dbReference type="InterPro" id="IPR015421">
    <property type="entry name" value="PyrdxlP-dep_Trfase_major"/>
</dbReference>
<dbReference type="PANTHER" id="PTHR46577">
    <property type="entry name" value="HTH-TYPE TRANSCRIPTIONAL REGULATORY PROTEIN GABR"/>
    <property type="match status" value="1"/>
</dbReference>
<dbReference type="InterPro" id="IPR036390">
    <property type="entry name" value="WH_DNA-bd_sf"/>
</dbReference>
<sequence length="469" mass="52006">MMQLLLDNARGRTRIEKICDAVHSAIISGRWHAGMRIPSIRRLAEELGMSPFTVAEAYDRLVAQGLLQARRGTGFYVVGPRTLPCTGTPPVPLQALPVDDDWLLRNVYEHTDDTLQAGCGWLPPTWYDSEALQRALRQLARRQNLQQGYGEPRGFAGLVQWVGAHLREQDIPAQAERIVLTQGASKALDMVAGSLLRPGDTVLVDDPGYSNLLSGLVYRGINIIGVPWLPTGPDCEAVARLAEEHSPKAFFTNPRLHNPTGASYALPTLHRVLEVARRHDFLLVEDNVSSDLYLGREPTLAALDGLERVIHIGSFSKTLSPGLRVGYLAAPPGLADRLIHYKMLSGLTSPELNERLVLEMLQEGRYRRQVDRLCQRLAAAQAAAGQRFDSLGWERFGQPTSGLFFWARPRQPLDTVALAEAARHERILLAPGHLFRPHGEATPWLRFNVAYAMHPALTDFLTRQAACAE</sequence>
<dbReference type="InterPro" id="IPR015424">
    <property type="entry name" value="PyrdxlP-dep_Trfase"/>
</dbReference>